<dbReference type="GO" id="GO:1901696">
    <property type="term" value="P:cannabinoid biosynthetic process"/>
    <property type="evidence" value="ECO:0007669"/>
    <property type="project" value="UniProtKB-ARBA"/>
</dbReference>
<dbReference type="Gene3D" id="3.30.465.10">
    <property type="match status" value="1"/>
</dbReference>
<feature type="domain" description="FAD-binding PCMH-type" evidence="9">
    <location>
        <begin position="66"/>
        <end position="240"/>
    </location>
</feature>
<keyword evidence="7" id="KW-0325">Glycoprotein</keyword>
<comment type="cofactor">
    <cofactor evidence="1">
        <name>FAD</name>
        <dbReference type="ChEBI" id="CHEBI:57692"/>
    </cofactor>
</comment>
<organism evidence="10 11">
    <name type="scientific">Rhamnella rubrinervis</name>
    <dbReference type="NCBI Taxonomy" id="2594499"/>
    <lineage>
        <taxon>Eukaryota</taxon>
        <taxon>Viridiplantae</taxon>
        <taxon>Streptophyta</taxon>
        <taxon>Embryophyta</taxon>
        <taxon>Tracheophyta</taxon>
        <taxon>Spermatophyta</taxon>
        <taxon>Magnoliopsida</taxon>
        <taxon>eudicotyledons</taxon>
        <taxon>Gunneridae</taxon>
        <taxon>Pentapetalae</taxon>
        <taxon>rosids</taxon>
        <taxon>fabids</taxon>
        <taxon>Rosales</taxon>
        <taxon>Rhamnaceae</taxon>
        <taxon>rhamnoid group</taxon>
        <taxon>Rhamneae</taxon>
        <taxon>Rhamnella</taxon>
    </lineage>
</organism>
<proteinExistence type="inferred from homology"/>
<name>A0A8K0HE92_9ROSA</name>
<dbReference type="EMBL" id="VOIH02000003">
    <property type="protein sequence ID" value="KAF3450210.1"/>
    <property type="molecule type" value="Genomic_DNA"/>
</dbReference>
<dbReference type="GO" id="GO:0016491">
    <property type="term" value="F:oxidoreductase activity"/>
    <property type="evidence" value="ECO:0007669"/>
    <property type="project" value="InterPro"/>
</dbReference>
<comment type="caution">
    <text evidence="10">The sequence shown here is derived from an EMBL/GenBank/DDBJ whole genome shotgun (WGS) entry which is preliminary data.</text>
</comment>
<keyword evidence="3" id="KW-0285">Flavoprotein</keyword>
<reference evidence="10" key="1">
    <citation type="submission" date="2020-03" db="EMBL/GenBank/DDBJ databases">
        <title>A high-quality chromosome-level genome assembly of a woody plant with both climbing and erect habits, Rhamnella rubrinervis.</title>
        <authorList>
            <person name="Lu Z."/>
            <person name="Yang Y."/>
            <person name="Zhu X."/>
            <person name="Sun Y."/>
        </authorList>
    </citation>
    <scope>NUCLEOTIDE SEQUENCE</scope>
    <source>
        <strain evidence="10">BYM</strain>
        <tissue evidence="10">Leaf</tissue>
    </source>
</reference>
<dbReference type="GO" id="GO:0071949">
    <property type="term" value="F:FAD binding"/>
    <property type="evidence" value="ECO:0007669"/>
    <property type="project" value="InterPro"/>
</dbReference>
<feature type="signal peptide" evidence="8">
    <location>
        <begin position="1"/>
        <end position="18"/>
    </location>
</feature>
<evidence type="ECO:0000256" key="6">
    <source>
        <dbReference type="ARBA" id="ARBA00023157"/>
    </source>
</evidence>
<gene>
    <name evidence="10" type="ORF">FNV43_RR06290</name>
</gene>
<evidence type="ECO:0000313" key="10">
    <source>
        <dbReference type="EMBL" id="KAF3450210.1"/>
    </source>
</evidence>
<evidence type="ECO:0000256" key="5">
    <source>
        <dbReference type="ARBA" id="ARBA00022827"/>
    </source>
</evidence>
<dbReference type="Proteomes" id="UP000796880">
    <property type="component" value="Unassembled WGS sequence"/>
</dbReference>
<dbReference type="InterPro" id="IPR016169">
    <property type="entry name" value="FAD-bd_PCMH_sub2"/>
</dbReference>
<dbReference type="InterPro" id="IPR016167">
    <property type="entry name" value="FAD-bd_PCMH_sub1"/>
</dbReference>
<dbReference type="InterPro" id="IPR016166">
    <property type="entry name" value="FAD-bd_PCMH"/>
</dbReference>
<sequence length="837" mass="94718">MFPFFIVLLFSFSWPASAHNHEDFVQCLSHYSNSSSISQLIYTQANSSYSSVLNFSIQNPRFSSPSTPKPLVIITPLQLSHVQAAINCSRQHGMQVRVRSGGHDYEGLSYVSDVPFIVIDLIEMRSINVDLETSTAWVEAGATIGEVYYRIAEKSRTLCFPAGVCPTVGVGGHFSGGGYGTLLRKYGLAADNVIDAHIVDVQGRFLDRESMGEDLFWAIRGGGGASFGVVLAWKIQLLPVPSTVTVFTLDKNLEQNATKLIHRWQYVADKLDEDLFIRIILQTVNSSSEGGSSEITIQASFNSLFLGGVDRLIPLMENSFPELGLTREDCLEMSWIESILYFAGFPSEEESMGVLLNRTVSGVLLSYKAKSDYVRKPIPEAAFEGIWEKMYEEEVGRAILIFSPYGARMAEISESETPFPHRAGNIYKIQHLIYWEKEQSSVESQRHISWMRELYAYFTPYVSKNPRAAYMNYRDLDIGVNSNNITSYTQSSIWGIKYFKNNFNRLVHVKTRVDPTNFFRNEQSIPPLSSRVKKTVDSAKRARYVPYVLIYVFILQTVNSSSGGGGGEITIQASFNSLFLGGVDRLIPLMESSFPELGLTREDCLEMSWIESILYFAGFPSEEESLGVLLNKTASGEEVGRAILIFSPYGARMAEISESETPFPHRAGNIYKIQHLIYWEKEQSSVESQRHISWMRELYAYFTPYVSKNPRAAYMNYRDLDIGVNSNNITSYTQSSIWGIKYFKNNFNRLVHVKTRVDPTNFFRNEQSIPPLSSRVKKTDSFSCKCKLFGHQLVSHWGKYLNISSIRAMIMIGSVNSRKLQDLNVHLRNSFPNTKYP</sequence>
<evidence type="ECO:0000256" key="4">
    <source>
        <dbReference type="ARBA" id="ARBA00022729"/>
    </source>
</evidence>
<evidence type="ECO:0000256" key="7">
    <source>
        <dbReference type="ARBA" id="ARBA00023180"/>
    </source>
</evidence>
<keyword evidence="4 8" id="KW-0732">Signal</keyword>
<dbReference type="Pfam" id="PF01565">
    <property type="entry name" value="FAD_binding_4"/>
    <property type="match status" value="1"/>
</dbReference>
<dbReference type="InterPro" id="IPR006094">
    <property type="entry name" value="Oxid_FAD_bind_N"/>
</dbReference>
<dbReference type="PANTHER" id="PTHR32448">
    <property type="entry name" value="OS08G0158400 PROTEIN"/>
    <property type="match status" value="1"/>
</dbReference>
<keyword evidence="5" id="KW-0274">FAD</keyword>
<evidence type="ECO:0000256" key="2">
    <source>
        <dbReference type="ARBA" id="ARBA00005466"/>
    </source>
</evidence>
<evidence type="ECO:0000256" key="3">
    <source>
        <dbReference type="ARBA" id="ARBA00022630"/>
    </source>
</evidence>
<dbReference type="Pfam" id="PF08031">
    <property type="entry name" value="BBE"/>
    <property type="match status" value="2"/>
</dbReference>
<accession>A0A8K0HE92</accession>
<dbReference type="Gene3D" id="3.40.462.20">
    <property type="match status" value="2"/>
</dbReference>
<keyword evidence="11" id="KW-1185">Reference proteome</keyword>
<evidence type="ECO:0000256" key="8">
    <source>
        <dbReference type="SAM" id="SignalP"/>
    </source>
</evidence>
<dbReference type="Gene3D" id="3.30.43.10">
    <property type="entry name" value="Uridine Diphospho-n-acetylenolpyruvylglucosamine Reductase, domain 2"/>
    <property type="match status" value="1"/>
</dbReference>
<evidence type="ECO:0000313" key="11">
    <source>
        <dbReference type="Proteomes" id="UP000796880"/>
    </source>
</evidence>
<dbReference type="FunFam" id="3.30.43.10:FF:000004">
    <property type="entry name" value="Berberine bridge enzyme-like 15"/>
    <property type="match status" value="1"/>
</dbReference>
<dbReference type="InterPro" id="IPR012951">
    <property type="entry name" value="BBE"/>
</dbReference>
<dbReference type="AlphaFoldDB" id="A0A8K0HE92"/>
<dbReference type="OrthoDB" id="407275at2759"/>
<feature type="chain" id="PRO_5035431595" description="FAD-binding PCMH-type domain-containing protein" evidence="8">
    <location>
        <begin position="19"/>
        <end position="837"/>
    </location>
</feature>
<keyword evidence="6" id="KW-1015">Disulfide bond</keyword>
<evidence type="ECO:0000259" key="9">
    <source>
        <dbReference type="PROSITE" id="PS51387"/>
    </source>
</evidence>
<comment type="similarity">
    <text evidence="2">Belongs to the oxygen-dependent FAD-linked oxidoreductase family.</text>
</comment>
<dbReference type="PROSITE" id="PS51387">
    <property type="entry name" value="FAD_PCMH"/>
    <property type="match status" value="1"/>
</dbReference>
<dbReference type="InterPro" id="IPR036318">
    <property type="entry name" value="FAD-bd_PCMH-like_sf"/>
</dbReference>
<dbReference type="SUPFAM" id="SSF56176">
    <property type="entry name" value="FAD-binding/transporter-associated domain-like"/>
    <property type="match status" value="1"/>
</dbReference>
<protein>
    <recommendedName>
        <fullName evidence="9">FAD-binding PCMH-type domain-containing protein</fullName>
    </recommendedName>
</protein>
<evidence type="ECO:0000256" key="1">
    <source>
        <dbReference type="ARBA" id="ARBA00001974"/>
    </source>
</evidence>